<reference evidence="5 6" key="1">
    <citation type="submission" date="2013-05" db="EMBL/GenBank/DDBJ databases">
        <title>Draft genome of the parasitic nematode Anyclostoma ceylanicum.</title>
        <authorList>
            <person name="Mitreva M."/>
        </authorList>
    </citation>
    <scope>NUCLEOTIDE SEQUENCE [LARGE SCALE GENOMIC DNA]</scope>
</reference>
<keyword evidence="2" id="KW-0520">NAD</keyword>
<dbReference type="InterPro" id="IPR008942">
    <property type="entry name" value="ENTH_VHS"/>
</dbReference>
<dbReference type="PROSITE" id="PS51391">
    <property type="entry name" value="CID"/>
    <property type="match status" value="1"/>
</dbReference>
<feature type="compositionally biased region" description="Acidic residues" evidence="3">
    <location>
        <begin position="275"/>
        <end position="286"/>
    </location>
</feature>
<dbReference type="EMBL" id="KE124863">
    <property type="protein sequence ID" value="EPB76465.1"/>
    <property type="molecule type" value="Genomic_DNA"/>
</dbReference>
<name>A0A0D6LWP0_9BILA</name>
<dbReference type="SMART" id="SM00582">
    <property type="entry name" value="RPR"/>
    <property type="match status" value="1"/>
</dbReference>
<protein>
    <recommendedName>
        <fullName evidence="4">CID domain-containing protein</fullName>
    </recommendedName>
</protein>
<dbReference type="Proteomes" id="UP000054495">
    <property type="component" value="Unassembled WGS sequence"/>
</dbReference>
<feature type="compositionally biased region" description="Pro residues" evidence="3">
    <location>
        <begin position="358"/>
        <end position="380"/>
    </location>
</feature>
<proteinExistence type="predicted"/>
<dbReference type="Pfam" id="PF04818">
    <property type="entry name" value="CID"/>
    <property type="match status" value="1"/>
</dbReference>
<dbReference type="SUPFAM" id="SSF51395">
    <property type="entry name" value="FMN-linked oxidoreductases"/>
    <property type="match status" value="1"/>
</dbReference>
<gene>
    <name evidence="5" type="ORF">ANCCEY_04449</name>
</gene>
<evidence type="ECO:0000313" key="6">
    <source>
        <dbReference type="Proteomes" id="UP000054495"/>
    </source>
</evidence>
<organism evidence="5 6">
    <name type="scientific">Ancylostoma ceylanicum</name>
    <dbReference type="NCBI Taxonomy" id="53326"/>
    <lineage>
        <taxon>Eukaryota</taxon>
        <taxon>Metazoa</taxon>
        <taxon>Ecdysozoa</taxon>
        <taxon>Nematoda</taxon>
        <taxon>Chromadorea</taxon>
        <taxon>Rhabditida</taxon>
        <taxon>Rhabditina</taxon>
        <taxon>Rhabditomorpha</taxon>
        <taxon>Strongyloidea</taxon>
        <taxon>Ancylostomatidae</taxon>
        <taxon>Ancylostomatinae</taxon>
        <taxon>Ancylostoma</taxon>
    </lineage>
</organism>
<keyword evidence="6" id="KW-1185">Reference proteome</keyword>
<keyword evidence="1" id="KW-0521">NADP</keyword>
<dbReference type="GO" id="GO:0017150">
    <property type="term" value="F:tRNA dihydrouridine synthase activity"/>
    <property type="evidence" value="ECO:0007669"/>
    <property type="project" value="TreeGrafter"/>
</dbReference>
<dbReference type="PANTHER" id="PTHR11082:SF5">
    <property type="entry name" value="TRNA-DIHYDROURIDINE(16_17) SYNTHASE [NAD(P)(+)]-LIKE"/>
    <property type="match status" value="1"/>
</dbReference>
<dbReference type="PANTHER" id="PTHR11082">
    <property type="entry name" value="TRNA-DIHYDROURIDINE SYNTHASE"/>
    <property type="match status" value="1"/>
</dbReference>
<evidence type="ECO:0000259" key="4">
    <source>
        <dbReference type="PROSITE" id="PS51391"/>
    </source>
</evidence>
<accession>A0A0D6LWP0</accession>
<dbReference type="InterPro" id="IPR035587">
    <property type="entry name" value="DUS-like_FMN-bd"/>
</dbReference>
<dbReference type="Gene3D" id="1.25.40.90">
    <property type="match status" value="1"/>
</dbReference>
<dbReference type="InterPro" id="IPR006569">
    <property type="entry name" value="CID_dom"/>
</dbReference>
<evidence type="ECO:0000256" key="2">
    <source>
        <dbReference type="ARBA" id="ARBA00023027"/>
    </source>
</evidence>
<evidence type="ECO:0000313" key="5">
    <source>
        <dbReference type="EMBL" id="EPB76465.1"/>
    </source>
</evidence>
<dbReference type="Gene3D" id="3.20.20.70">
    <property type="entry name" value="Aldolase class I"/>
    <property type="match status" value="2"/>
</dbReference>
<evidence type="ECO:0000256" key="1">
    <source>
        <dbReference type="ARBA" id="ARBA00022857"/>
    </source>
</evidence>
<dbReference type="InterPro" id="IPR013785">
    <property type="entry name" value="Aldolase_TIM"/>
</dbReference>
<dbReference type="SUPFAM" id="SSF48464">
    <property type="entry name" value="ENTH/VHS domain"/>
    <property type="match status" value="1"/>
</dbReference>
<dbReference type="AlphaFoldDB" id="A0A0D6LWP0"/>
<dbReference type="Pfam" id="PF01207">
    <property type="entry name" value="Dus"/>
    <property type="match status" value="1"/>
</dbReference>
<sequence>MTGLTMDAVMRRFQDIHSVSQEAIETISLWVMHYKDKRSIDVIVEAWLESFKIGGQLSKKDEQRIALFYVMNDVVQRAKNKHMDVLIPAFQPAVLSAVSMGKGSPSVKQVMSRCIDIFGERQVFTEASVNVMKNMLQSEENGDGDESFAELDSEEVFRKIELFERVLSQIASFRHSMEEQKRKMLQLIETLELAKRNFSHQLKDVTVVEDAYQKYFQGIQEVHADLLEMEKSGVYPAATPPRDAPSPTANDDIYATGVENALQTFRVPGSRDNLESTDMELDDDSAPIDVGGTSPLSGNLPPPPAPPVVLEARPPGGVPCPQPGVQLPSNGNAVPQHPGGAAMPPFQARPPYGAAQPPFAPPPNMSVPPPNASQPPPGFPPNATQPQPPLVLPPSITSQPPPNIQALLKSIPSLQTIQQATAAAAAAAAASGKPQNPPPMNFPPPVVQQRFGDVDERLPPVAAAQAPQGAPPPVPGYHQMQQPPPVPVAAPAPPAAFHQQQQPRLQPPAYAEEGPSHVDYQKPGPGGAFGTISEEDVVLEVHEEAHLIVDGVVSMVEVDSKEAIFKEEEDEATGIEMSTDISAKKSFWRDFMAKHKNVRIVAPMVDQSYSLYIALAGISEKLIELGFSELAFRMFMRKYGAHITVTPMIHAHLFVNDPTYRRNSLALCEADRPLIVQDEIDLVCSMVSAVRDYCTAPISCKIRIRDCPKQTLEYAHRLVEAGATM</sequence>
<feature type="domain" description="CID" evidence="4">
    <location>
        <begin position="1"/>
        <end position="140"/>
    </location>
</feature>
<evidence type="ECO:0000256" key="3">
    <source>
        <dbReference type="SAM" id="MobiDB-lite"/>
    </source>
</evidence>
<feature type="region of interest" description="Disordered" evidence="3">
    <location>
        <begin position="268"/>
        <end position="404"/>
    </location>
</feature>